<dbReference type="InterPro" id="IPR035979">
    <property type="entry name" value="RBD_domain_sf"/>
</dbReference>
<comment type="caution">
    <text evidence="8">The sequence shown here is derived from an EMBL/GenBank/DDBJ whole genome shotgun (WGS) entry which is preliminary data.</text>
</comment>
<dbReference type="Proteomes" id="UP000799772">
    <property type="component" value="Unassembled WGS sequence"/>
</dbReference>
<feature type="domain" description="RRM" evidence="7">
    <location>
        <begin position="457"/>
        <end position="531"/>
    </location>
</feature>
<evidence type="ECO:0000313" key="9">
    <source>
        <dbReference type="Proteomes" id="UP000799772"/>
    </source>
</evidence>
<dbReference type="Pfam" id="PF03467">
    <property type="entry name" value="Smg4_UPF3"/>
    <property type="match status" value="1"/>
</dbReference>
<dbReference type="CDD" id="cd00590">
    <property type="entry name" value="RRM_SF"/>
    <property type="match status" value="1"/>
</dbReference>
<evidence type="ECO:0000256" key="1">
    <source>
        <dbReference type="ARBA" id="ARBA00004123"/>
    </source>
</evidence>
<proteinExistence type="inferred from homology"/>
<dbReference type="InterPro" id="IPR000504">
    <property type="entry name" value="RRM_dom"/>
</dbReference>
<dbReference type="FunFam" id="3.30.70.330:FF:000637">
    <property type="entry name" value="Nonsense-mediated mRNA decay protein Upf3, putative"/>
    <property type="match status" value="1"/>
</dbReference>
<dbReference type="GO" id="GO:0003729">
    <property type="term" value="F:mRNA binding"/>
    <property type="evidence" value="ECO:0007669"/>
    <property type="project" value="TreeGrafter"/>
</dbReference>
<feature type="compositionally biased region" description="Low complexity" evidence="6">
    <location>
        <begin position="419"/>
        <end position="459"/>
    </location>
</feature>
<comment type="subcellular location">
    <subcellularLocation>
        <location evidence="1">Nucleus</location>
    </subcellularLocation>
</comment>
<dbReference type="OrthoDB" id="18087at2759"/>
<feature type="compositionally biased region" description="Gly residues" evidence="6">
    <location>
        <begin position="532"/>
        <end position="565"/>
    </location>
</feature>
<dbReference type="PANTHER" id="PTHR13112:SF0">
    <property type="entry name" value="FI21285P1"/>
    <property type="match status" value="1"/>
</dbReference>
<feature type="compositionally biased region" description="Basic and acidic residues" evidence="6">
    <location>
        <begin position="359"/>
        <end position="371"/>
    </location>
</feature>
<feature type="compositionally biased region" description="Polar residues" evidence="6">
    <location>
        <begin position="21"/>
        <end position="31"/>
    </location>
</feature>
<feature type="compositionally biased region" description="Basic and acidic residues" evidence="6">
    <location>
        <begin position="179"/>
        <end position="198"/>
    </location>
</feature>
<evidence type="ECO:0000256" key="5">
    <source>
        <dbReference type="PROSITE-ProRule" id="PRU00176"/>
    </source>
</evidence>
<dbReference type="GO" id="GO:0005730">
    <property type="term" value="C:nucleolus"/>
    <property type="evidence" value="ECO:0007669"/>
    <property type="project" value="TreeGrafter"/>
</dbReference>
<feature type="compositionally biased region" description="Low complexity" evidence="6">
    <location>
        <begin position="583"/>
        <end position="595"/>
    </location>
</feature>
<dbReference type="SUPFAM" id="SSF54928">
    <property type="entry name" value="RNA-binding domain, RBD"/>
    <property type="match status" value="2"/>
</dbReference>
<evidence type="ECO:0000313" key="8">
    <source>
        <dbReference type="EMBL" id="KAF2093117.1"/>
    </source>
</evidence>
<dbReference type="AlphaFoldDB" id="A0A9P4M3C0"/>
<sequence length="595" mass="61046">MVPPSHAAGGVLPMPTAVLQKHSNSSNTSPGKASAPRLKLVLRRLPPGLTQAEFEAALGDEWKVGQGKVDWREYKSGKVSRDLAKPSRPSRAYIHLTSQTHLQALSEKVRTTTFNDAKNTMKDAALIGPPSLEFAPYTRIPSGKRRNDARQGLIDQDSEFQAFLESLTNPAPKPTAAEVDEHLREKKAAKEKAAKEKGSSGGKGGKHARQESKEDKSSEKGEGKKASAKAARDATASPEKGKKLSKADRAAKEAVKVLNKEAAASSTSASTPATENTPTATPPKPAAERKRERGNASIAAKMLQRDLGIGPGAGGRRGKRELAGDSAKHTEPSTAPKDAAPATPPTAPAAAAASTSDTRSPKKDNKPTRAERRAHKAALAEKNSDQSPSAAAPAPTILKKAPTGPAAQQHPPQRPPTGPAAARASPTPSAVSATSAASVTATPSPSQSTSSPPSSGRQAFLKHANPSQGITEVLLQTALSTFGNVENVEIDKRKGFAYATFESPEGLEAAIKASPVKVAEGAVVILEKREGGTGGRGQPQAPRGGGGHFGRGRGGGRGGRGGMARGGAASAGGSPATPPAAPATPATPANEGAAI</sequence>
<dbReference type="CDD" id="cd12455">
    <property type="entry name" value="RRM_like_Smg4_UPF3"/>
    <property type="match status" value="1"/>
</dbReference>
<reference evidence="8" key="1">
    <citation type="journal article" date="2020" name="Stud. Mycol.">
        <title>101 Dothideomycetes genomes: a test case for predicting lifestyles and emergence of pathogens.</title>
        <authorList>
            <person name="Haridas S."/>
            <person name="Albert R."/>
            <person name="Binder M."/>
            <person name="Bloem J."/>
            <person name="Labutti K."/>
            <person name="Salamov A."/>
            <person name="Andreopoulos B."/>
            <person name="Baker S."/>
            <person name="Barry K."/>
            <person name="Bills G."/>
            <person name="Bluhm B."/>
            <person name="Cannon C."/>
            <person name="Castanera R."/>
            <person name="Culley D."/>
            <person name="Daum C."/>
            <person name="Ezra D."/>
            <person name="Gonzalez J."/>
            <person name="Henrissat B."/>
            <person name="Kuo A."/>
            <person name="Liang C."/>
            <person name="Lipzen A."/>
            <person name="Lutzoni F."/>
            <person name="Magnuson J."/>
            <person name="Mondo S."/>
            <person name="Nolan M."/>
            <person name="Ohm R."/>
            <person name="Pangilinan J."/>
            <person name="Park H.-J."/>
            <person name="Ramirez L."/>
            <person name="Alfaro M."/>
            <person name="Sun H."/>
            <person name="Tritt A."/>
            <person name="Yoshinaga Y."/>
            <person name="Zwiers L.-H."/>
            <person name="Turgeon B."/>
            <person name="Goodwin S."/>
            <person name="Spatafora J."/>
            <person name="Crous P."/>
            <person name="Grigoriev I."/>
        </authorList>
    </citation>
    <scope>NUCLEOTIDE SEQUENCE</scope>
    <source>
        <strain evidence="8">CBS 133067</strain>
    </source>
</reference>
<evidence type="ECO:0000256" key="3">
    <source>
        <dbReference type="ARBA" id="ARBA00023161"/>
    </source>
</evidence>
<feature type="compositionally biased region" description="Low complexity" evidence="6">
    <location>
        <begin position="332"/>
        <end position="341"/>
    </location>
</feature>
<dbReference type="SMART" id="SM00360">
    <property type="entry name" value="RRM"/>
    <property type="match status" value="1"/>
</dbReference>
<dbReference type="InterPro" id="IPR039722">
    <property type="entry name" value="Upf3"/>
</dbReference>
<keyword evidence="9" id="KW-1185">Reference proteome</keyword>
<dbReference type="Gene3D" id="3.30.70.330">
    <property type="match status" value="2"/>
</dbReference>
<feature type="compositionally biased region" description="Low complexity" evidence="6">
    <location>
        <begin position="348"/>
        <end position="358"/>
    </location>
</feature>
<feature type="compositionally biased region" description="Basic and acidic residues" evidence="6">
    <location>
        <begin position="208"/>
        <end position="225"/>
    </location>
</feature>
<feature type="compositionally biased region" description="Basic and acidic residues" evidence="6">
    <location>
        <begin position="239"/>
        <end position="259"/>
    </location>
</feature>
<dbReference type="GO" id="GO:0005737">
    <property type="term" value="C:cytoplasm"/>
    <property type="evidence" value="ECO:0007669"/>
    <property type="project" value="TreeGrafter"/>
</dbReference>
<evidence type="ECO:0000256" key="4">
    <source>
        <dbReference type="ARBA" id="ARBA00023242"/>
    </source>
</evidence>
<dbReference type="PANTHER" id="PTHR13112">
    <property type="entry name" value="UPF3 REGULATOR OF NONSENSE TRANSCRIPTS-LIKE PROTEIN"/>
    <property type="match status" value="1"/>
</dbReference>
<dbReference type="PROSITE" id="PS50102">
    <property type="entry name" value="RRM"/>
    <property type="match status" value="1"/>
</dbReference>
<keyword evidence="5" id="KW-0694">RNA-binding</keyword>
<protein>
    <recommendedName>
        <fullName evidence="7">RRM domain-containing protein</fullName>
    </recommendedName>
</protein>
<feature type="compositionally biased region" description="Basic and acidic residues" evidence="6">
    <location>
        <begin position="320"/>
        <end position="331"/>
    </location>
</feature>
<evidence type="ECO:0000256" key="2">
    <source>
        <dbReference type="ARBA" id="ARBA00005991"/>
    </source>
</evidence>
<dbReference type="GO" id="GO:0045727">
    <property type="term" value="P:positive regulation of translation"/>
    <property type="evidence" value="ECO:0007669"/>
    <property type="project" value="TreeGrafter"/>
</dbReference>
<gene>
    <name evidence="8" type="ORF">NA57DRAFT_81796</name>
</gene>
<name>A0A9P4M3C0_9PEZI</name>
<dbReference type="InterPro" id="IPR005120">
    <property type="entry name" value="UPF3_dom"/>
</dbReference>
<feature type="compositionally biased region" description="Low complexity" evidence="6">
    <location>
        <begin position="566"/>
        <end position="575"/>
    </location>
</feature>
<organism evidence="8 9">
    <name type="scientific">Rhizodiscina lignyota</name>
    <dbReference type="NCBI Taxonomy" id="1504668"/>
    <lineage>
        <taxon>Eukaryota</taxon>
        <taxon>Fungi</taxon>
        <taxon>Dikarya</taxon>
        <taxon>Ascomycota</taxon>
        <taxon>Pezizomycotina</taxon>
        <taxon>Dothideomycetes</taxon>
        <taxon>Pleosporomycetidae</taxon>
        <taxon>Aulographales</taxon>
        <taxon>Rhizodiscinaceae</taxon>
        <taxon>Rhizodiscina</taxon>
    </lineage>
</organism>
<dbReference type="Pfam" id="PF00076">
    <property type="entry name" value="RRM_1"/>
    <property type="match status" value="1"/>
</dbReference>
<evidence type="ECO:0000256" key="6">
    <source>
        <dbReference type="SAM" id="MobiDB-lite"/>
    </source>
</evidence>
<dbReference type="InterPro" id="IPR012677">
    <property type="entry name" value="Nucleotide-bd_a/b_plait_sf"/>
</dbReference>
<dbReference type="EMBL" id="ML978140">
    <property type="protein sequence ID" value="KAF2093117.1"/>
    <property type="molecule type" value="Genomic_DNA"/>
</dbReference>
<keyword evidence="4" id="KW-0539">Nucleus</keyword>
<accession>A0A9P4M3C0</accession>
<keyword evidence="3" id="KW-0866">Nonsense-mediated mRNA decay</keyword>
<dbReference type="GO" id="GO:0000184">
    <property type="term" value="P:nuclear-transcribed mRNA catabolic process, nonsense-mediated decay"/>
    <property type="evidence" value="ECO:0007669"/>
    <property type="project" value="UniProtKB-KW"/>
</dbReference>
<feature type="region of interest" description="Disordered" evidence="6">
    <location>
        <begin position="166"/>
        <end position="464"/>
    </location>
</feature>
<feature type="region of interest" description="Disordered" evidence="6">
    <location>
        <begin position="1"/>
        <end position="37"/>
    </location>
</feature>
<evidence type="ECO:0000259" key="7">
    <source>
        <dbReference type="PROSITE" id="PS50102"/>
    </source>
</evidence>
<feature type="compositionally biased region" description="Low complexity" evidence="6">
    <location>
        <begin position="260"/>
        <end position="279"/>
    </location>
</feature>
<feature type="region of interest" description="Disordered" evidence="6">
    <location>
        <begin position="529"/>
        <end position="595"/>
    </location>
</feature>
<comment type="similarity">
    <text evidence="2">Belongs to the RENT3 family.</text>
</comment>